<dbReference type="OMA" id="SMPEFCG"/>
<evidence type="ECO:0000259" key="11">
    <source>
        <dbReference type="PROSITE" id="PS50206"/>
    </source>
</evidence>
<keyword evidence="9" id="KW-0676">Redox-active center</keyword>
<evidence type="ECO:0000256" key="6">
    <source>
        <dbReference type="ARBA" id="ARBA00022884"/>
    </source>
</evidence>
<feature type="binding site" evidence="10">
    <location>
        <position position="305"/>
    </location>
    <ligand>
        <name>ATP</name>
        <dbReference type="ChEBI" id="CHEBI:30616"/>
    </ligand>
</feature>
<dbReference type="InterPro" id="IPR004114">
    <property type="entry name" value="THUMP_dom"/>
</dbReference>
<dbReference type="UniPathway" id="UPA00060"/>
<comment type="subcellular location">
    <subcellularLocation>
        <location evidence="10">Cytoplasm</location>
    </subcellularLocation>
</comment>
<evidence type="ECO:0000256" key="8">
    <source>
        <dbReference type="ARBA" id="ARBA00023157"/>
    </source>
</evidence>
<dbReference type="HAMAP" id="MF_00021">
    <property type="entry name" value="ThiI"/>
    <property type="match status" value="1"/>
</dbReference>
<dbReference type="GO" id="GO:0002937">
    <property type="term" value="P:tRNA 4-thiouridine biosynthesis"/>
    <property type="evidence" value="ECO:0007669"/>
    <property type="project" value="TreeGrafter"/>
</dbReference>
<dbReference type="GO" id="GO:0140741">
    <property type="term" value="F:tRNA-uracil-4 sulfurtransferase activity"/>
    <property type="evidence" value="ECO:0007669"/>
    <property type="project" value="UniProtKB-EC"/>
</dbReference>
<gene>
    <name evidence="10" type="primary">thiI</name>
    <name evidence="13" type="ORF">E5139_14670</name>
</gene>
<keyword evidence="5 10" id="KW-0067">ATP-binding</keyword>
<dbReference type="InterPro" id="IPR003720">
    <property type="entry name" value="tRNA_STrfase"/>
</dbReference>
<dbReference type="Gene3D" id="3.40.50.620">
    <property type="entry name" value="HUPs"/>
    <property type="match status" value="1"/>
</dbReference>
<comment type="similarity">
    <text evidence="10">Belongs to the ThiI family.</text>
</comment>
<evidence type="ECO:0000256" key="9">
    <source>
        <dbReference type="ARBA" id="ARBA00023284"/>
    </source>
</evidence>
<proteinExistence type="inferred from homology"/>
<dbReference type="InterPro" id="IPR001763">
    <property type="entry name" value="Rhodanese-like_dom"/>
</dbReference>
<dbReference type="GO" id="GO:0005829">
    <property type="term" value="C:cytosol"/>
    <property type="evidence" value="ECO:0007669"/>
    <property type="project" value="TreeGrafter"/>
</dbReference>
<evidence type="ECO:0000256" key="2">
    <source>
        <dbReference type="ARBA" id="ARBA00022555"/>
    </source>
</evidence>
<dbReference type="InterPro" id="IPR020536">
    <property type="entry name" value="ThiI_AANH"/>
</dbReference>
<dbReference type="Pfam" id="PF02568">
    <property type="entry name" value="ThiI"/>
    <property type="match status" value="1"/>
</dbReference>
<dbReference type="InterPro" id="IPR050102">
    <property type="entry name" value="tRNA_sulfurtransferase_ThiI"/>
</dbReference>
<comment type="catalytic activity">
    <reaction evidence="10">
        <text>[ThiS sulfur-carrier protein]-C-terminal Gly-Gly-AMP + S-sulfanyl-L-cysteinyl-[cysteine desulfurase] + AH2 = [ThiS sulfur-carrier protein]-C-terminal-Gly-aminoethanethioate + L-cysteinyl-[cysteine desulfurase] + A + AMP + 2 H(+)</text>
        <dbReference type="Rhea" id="RHEA:43340"/>
        <dbReference type="Rhea" id="RHEA-COMP:12157"/>
        <dbReference type="Rhea" id="RHEA-COMP:12158"/>
        <dbReference type="Rhea" id="RHEA-COMP:12910"/>
        <dbReference type="Rhea" id="RHEA-COMP:19908"/>
        <dbReference type="ChEBI" id="CHEBI:13193"/>
        <dbReference type="ChEBI" id="CHEBI:15378"/>
        <dbReference type="ChEBI" id="CHEBI:17499"/>
        <dbReference type="ChEBI" id="CHEBI:29950"/>
        <dbReference type="ChEBI" id="CHEBI:61963"/>
        <dbReference type="ChEBI" id="CHEBI:90618"/>
        <dbReference type="ChEBI" id="CHEBI:232372"/>
        <dbReference type="ChEBI" id="CHEBI:456215"/>
    </reaction>
</comment>
<dbReference type="Proteomes" id="UP000297053">
    <property type="component" value="Chromosome"/>
</dbReference>
<dbReference type="SMART" id="SM00981">
    <property type="entry name" value="THUMP"/>
    <property type="match status" value="1"/>
</dbReference>
<dbReference type="GO" id="GO:0052837">
    <property type="term" value="P:thiazole biosynthetic process"/>
    <property type="evidence" value="ECO:0007669"/>
    <property type="project" value="TreeGrafter"/>
</dbReference>
<dbReference type="PANTHER" id="PTHR43209">
    <property type="entry name" value="TRNA SULFURTRANSFERASE"/>
    <property type="match status" value="1"/>
</dbReference>
<feature type="domain" description="THUMP" evidence="12">
    <location>
        <begin position="63"/>
        <end position="173"/>
    </location>
</feature>
<keyword evidence="2 10" id="KW-0820">tRNA-binding</keyword>
<dbReference type="InterPro" id="IPR049962">
    <property type="entry name" value="THUMP_ThiI"/>
</dbReference>
<keyword evidence="3 10" id="KW-0808">Transferase</keyword>
<comment type="function">
    <text evidence="10">Catalyzes the ATP-dependent transfer of a sulfur to tRNA to produce 4-thiouridine in position 8 of tRNAs, which functions as a near-UV photosensor. Also catalyzes the transfer of sulfur to the sulfur carrier protein ThiS, forming ThiS-thiocarboxylate. This is a step in the synthesis of thiazole, in the thiamine biosynthesis pathway. The sulfur is donated as persulfide by IscS.</text>
</comment>
<feature type="binding site" evidence="10">
    <location>
        <position position="274"/>
    </location>
    <ligand>
        <name>ATP</name>
        <dbReference type="ChEBI" id="CHEBI:30616"/>
    </ligand>
</feature>
<feature type="binding site" evidence="10">
    <location>
        <position position="296"/>
    </location>
    <ligand>
        <name>ATP</name>
        <dbReference type="ChEBI" id="CHEBI:30616"/>
    </ligand>
</feature>
<keyword evidence="4 10" id="KW-0547">Nucleotide-binding</keyword>
<dbReference type="GO" id="GO:0009228">
    <property type="term" value="P:thiamine biosynthetic process"/>
    <property type="evidence" value="ECO:0007669"/>
    <property type="project" value="UniProtKB-KW"/>
</dbReference>
<dbReference type="SUPFAM" id="SSF143437">
    <property type="entry name" value="THUMP domain-like"/>
    <property type="match status" value="1"/>
</dbReference>
<sequence length="395" mass="41748">MHPPGADIVLVRHGEIGTKSEQVRRSMEERLARNLSALLADRGVDGSVERERTRLFVHSDEPSAAVGAATDTFGVVSASAAVRTEPTLDAICEGLAAIARERFDGGTFAVDARRAGQQSAHDFSSEDIESDGGAAVWAAIEAAGGDPAVDLDEPDLTFHVECRREVAYLFLDKQAGPGGLPVGTQEPVVVLLSGGIDSPVAAWKLLKRGCPVVPVYVDLGAYGGPDHRARALSTAETLASYVPNVDLSVRVADGGAVVERLADELDARRMLALRRFMLAVGARVAERTDAVGVATGEAIGQKSSQTSANLAVTDVAVDCPVFRPNLTADKADITQLAREIGTFEASTIPTGCNRVAPSLPETNADLHAVREREPDDLFERARAVADRAEVVALDR</sequence>
<evidence type="ECO:0000256" key="5">
    <source>
        <dbReference type="ARBA" id="ARBA00022840"/>
    </source>
</evidence>
<dbReference type="AlphaFoldDB" id="A0A4D6KGF5"/>
<comment type="catalytic activity">
    <reaction evidence="10">
        <text>[ThiI sulfur-carrier protein]-S-sulfanyl-L-cysteine + a uridine in tRNA + 2 reduced [2Fe-2S]-[ferredoxin] + ATP + H(+) = [ThiI sulfur-carrier protein]-L-cysteine + a 4-thiouridine in tRNA + 2 oxidized [2Fe-2S]-[ferredoxin] + AMP + diphosphate</text>
        <dbReference type="Rhea" id="RHEA:24176"/>
        <dbReference type="Rhea" id="RHEA-COMP:10000"/>
        <dbReference type="Rhea" id="RHEA-COMP:10001"/>
        <dbReference type="Rhea" id="RHEA-COMP:13337"/>
        <dbReference type="Rhea" id="RHEA-COMP:13338"/>
        <dbReference type="Rhea" id="RHEA-COMP:13339"/>
        <dbReference type="Rhea" id="RHEA-COMP:13340"/>
        <dbReference type="ChEBI" id="CHEBI:15378"/>
        <dbReference type="ChEBI" id="CHEBI:29950"/>
        <dbReference type="ChEBI" id="CHEBI:30616"/>
        <dbReference type="ChEBI" id="CHEBI:33019"/>
        <dbReference type="ChEBI" id="CHEBI:33737"/>
        <dbReference type="ChEBI" id="CHEBI:33738"/>
        <dbReference type="ChEBI" id="CHEBI:61963"/>
        <dbReference type="ChEBI" id="CHEBI:65315"/>
        <dbReference type="ChEBI" id="CHEBI:136798"/>
        <dbReference type="ChEBI" id="CHEBI:456215"/>
        <dbReference type="EC" id="2.8.1.4"/>
    </reaction>
</comment>
<evidence type="ECO:0000256" key="7">
    <source>
        <dbReference type="ARBA" id="ARBA00022977"/>
    </source>
</evidence>
<organism evidence="13 14">
    <name type="scientific">Halomicrobium mukohataei</name>
    <dbReference type="NCBI Taxonomy" id="57705"/>
    <lineage>
        <taxon>Archaea</taxon>
        <taxon>Methanobacteriati</taxon>
        <taxon>Methanobacteriota</taxon>
        <taxon>Stenosarchaea group</taxon>
        <taxon>Halobacteria</taxon>
        <taxon>Halobacteriales</taxon>
        <taxon>Haloarculaceae</taxon>
        <taxon>Halomicrobium</taxon>
    </lineage>
</organism>
<dbReference type="GO" id="GO:0000049">
    <property type="term" value="F:tRNA binding"/>
    <property type="evidence" value="ECO:0007669"/>
    <property type="project" value="UniProtKB-UniRule"/>
</dbReference>
<dbReference type="KEGG" id="halz:E5139_14670"/>
<evidence type="ECO:0000256" key="3">
    <source>
        <dbReference type="ARBA" id="ARBA00022679"/>
    </source>
</evidence>
<dbReference type="SUPFAM" id="SSF52402">
    <property type="entry name" value="Adenine nucleotide alpha hydrolases-like"/>
    <property type="match status" value="1"/>
</dbReference>
<keyword evidence="6 10" id="KW-0694">RNA-binding</keyword>
<dbReference type="RefSeq" id="WP_015763261.1">
    <property type="nucleotide sequence ID" value="NZ_CP039375.1"/>
</dbReference>
<dbReference type="PANTHER" id="PTHR43209:SF1">
    <property type="entry name" value="TRNA SULFURTRANSFERASE"/>
    <property type="match status" value="1"/>
</dbReference>
<evidence type="ECO:0000313" key="14">
    <source>
        <dbReference type="Proteomes" id="UP000297053"/>
    </source>
</evidence>
<dbReference type="InterPro" id="IPR054173">
    <property type="entry name" value="ThiI_fer"/>
</dbReference>
<dbReference type="EC" id="2.8.1.4" evidence="10"/>
<dbReference type="PROSITE" id="PS50206">
    <property type="entry name" value="RHODANESE_3"/>
    <property type="match status" value="1"/>
</dbReference>
<dbReference type="Pfam" id="PF02926">
    <property type="entry name" value="THUMP"/>
    <property type="match status" value="1"/>
</dbReference>
<dbReference type="CDD" id="cd11716">
    <property type="entry name" value="THUMP_ThiI"/>
    <property type="match status" value="1"/>
</dbReference>
<keyword evidence="7 10" id="KW-0784">Thiamine biosynthesis</keyword>
<dbReference type="Pfam" id="PF22025">
    <property type="entry name" value="ThiI_fer"/>
    <property type="match status" value="1"/>
</dbReference>
<feature type="domain" description="Rhodanese" evidence="11">
    <location>
        <begin position="186"/>
        <end position="228"/>
    </location>
</feature>
<dbReference type="EMBL" id="CP039375">
    <property type="protein sequence ID" value="QCD66827.1"/>
    <property type="molecule type" value="Genomic_DNA"/>
</dbReference>
<evidence type="ECO:0000256" key="1">
    <source>
        <dbReference type="ARBA" id="ARBA00022490"/>
    </source>
</evidence>
<evidence type="ECO:0000259" key="12">
    <source>
        <dbReference type="PROSITE" id="PS51165"/>
    </source>
</evidence>
<reference evidence="13 14" key="1">
    <citation type="submission" date="2019-04" db="EMBL/GenBank/DDBJ databases">
        <title>Complete genome sequence of Arthrobacter sp. ZXY-2 associated with effective atrazine degradation and salt adaptation.</title>
        <authorList>
            <person name="Zhao X."/>
        </authorList>
    </citation>
    <scope>NUCLEOTIDE SEQUENCE [LARGE SCALE GENOMIC DNA]</scope>
    <source>
        <strain evidence="14">ZP60</strain>
    </source>
</reference>
<dbReference type="GO" id="GO:0009229">
    <property type="term" value="P:thiamine diphosphate biosynthetic process"/>
    <property type="evidence" value="ECO:0007669"/>
    <property type="project" value="UniProtKB-UniRule"/>
</dbReference>
<dbReference type="GeneID" id="42180208"/>
<dbReference type="GO" id="GO:0005524">
    <property type="term" value="F:ATP binding"/>
    <property type="evidence" value="ECO:0007669"/>
    <property type="project" value="UniProtKB-UniRule"/>
</dbReference>
<keyword evidence="8" id="KW-1015">Disulfide bond</keyword>
<comment type="caution">
    <text evidence="10">Lacks conserved residue(s) required for the propagation of feature annotation.</text>
</comment>
<evidence type="ECO:0000256" key="4">
    <source>
        <dbReference type="ARBA" id="ARBA00022741"/>
    </source>
</evidence>
<dbReference type="PROSITE" id="PS51165">
    <property type="entry name" value="THUMP"/>
    <property type="match status" value="1"/>
</dbReference>
<protein>
    <recommendedName>
        <fullName evidence="10">tRNA sulfurtransferase</fullName>
        <ecNumber evidence="10">2.8.1.4</ecNumber>
    </recommendedName>
    <alternativeName>
        <fullName evidence="10">Sulfur carrier protein ThiS sulfurtransferase</fullName>
    </alternativeName>
    <alternativeName>
        <fullName evidence="10">Thiamine biosynthesis protein ThiI</fullName>
    </alternativeName>
    <alternativeName>
        <fullName evidence="10">tRNA 4-thiouridine synthase</fullName>
    </alternativeName>
</protein>
<feature type="binding site" evidence="10">
    <location>
        <begin position="191"/>
        <end position="192"/>
    </location>
    <ligand>
        <name>ATP</name>
        <dbReference type="ChEBI" id="CHEBI:30616"/>
    </ligand>
</feature>
<evidence type="ECO:0000313" key="13">
    <source>
        <dbReference type="EMBL" id="QCD66827.1"/>
    </source>
</evidence>
<keyword evidence="1 10" id="KW-0963">Cytoplasm</keyword>
<reference evidence="13 14" key="2">
    <citation type="submission" date="2019-04" db="EMBL/GenBank/DDBJ databases">
        <authorList>
            <person name="Yang S."/>
            <person name="Wei W."/>
        </authorList>
    </citation>
    <scope>NUCLEOTIDE SEQUENCE [LARGE SCALE GENOMIC DNA]</scope>
    <source>
        <strain evidence="14">ZP60</strain>
    </source>
</reference>
<comment type="pathway">
    <text evidence="10">Cofactor biosynthesis; thiamine diphosphate biosynthesis.</text>
</comment>
<dbReference type="InterPro" id="IPR014729">
    <property type="entry name" value="Rossmann-like_a/b/a_fold"/>
</dbReference>
<dbReference type="GO" id="GO:0004810">
    <property type="term" value="F:CCA tRNA nucleotidyltransferase activity"/>
    <property type="evidence" value="ECO:0007669"/>
    <property type="project" value="InterPro"/>
</dbReference>
<accession>A0A4D6KGF5</accession>
<evidence type="ECO:0000256" key="10">
    <source>
        <dbReference type="HAMAP-Rule" id="MF_00021"/>
    </source>
</evidence>
<dbReference type="Gene3D" id="3.30.2130.30">
    <property type="match status" value="1"/>
</dbReference>
<name>A0A4D6KGF5_9EURY</name>